<keyword evidence="3" id="KW-1185">Reference proteome</keyword>
<dbReference type="SUPFAM" id="SSF53474">
    <property type="entry name" value="alpha/beta-Hydrolases"/>
    <property type="match status" value="1"/>
</dbReference>
<evidence type="ECO:0000313" key="2">
    <source>
        <dbReference type="EMBL" id="CAD2213041.1"/>
    </source>
</evidence>
<dbReference type="Proteomes" id="UP000515908">
    <property type="component" value="Chromosome 01"/>
</dbReference>
<dbReference type="VEuPathDB" id="TriTrypDB:ADEAN_000047700"/>
<keyword evidence="1" id="KW-0472">Membrane</keyword>
<dbReference type="InterPro" id="IPR029058">
    <property type="entry name" value="AB_hydrolase_fold"/>
</dbReference>
<evidence type="ECO:0000256" key="1">
    <source>
        <dbReference type="SAM" id="Phobius"/>
    </source>
</evidence>
<feature type="transmembrane region" description="Helical" evidence="1">
    <location>
        <begin position="127"/>
        <end position="147"/>
    </location>
</feature>
<dbReference type="EMBL" id="LR877145">
    <property type="protein sequence ID" value="CAD2213041.1"/>
    <property type="molecule type" value="Genomic_DNA"/>
</dbReference>
<accession>A0A7G2C1F6</accession>
<sequence>MLLSELLLAHPTLFSRVVFLDVGASVFEWDKNNIKRMMELYSLPTFKGEKDGGGCEEGRGLTNHSVVSSETNLTPRSSSMSRSLSKVALDSVSGKPLRSEQQQQAIRNHLSARYASRYTPSKPRFACFQYFFIHFMQLIVVVFYLLVPKFIARWCLDFFLFGYTRPSYYYDSATYFTPEIERFSRKVNEEIQTTGNTDTLSDKRGWKVVLVAFLRGDGTDSSDNNGYTLRRGYALADVRTPRGVAKDVQKERERLQRLYRHVPSGTTLLDDASDASLNTLSNTGKRSSSIQKRLVYYESYLFPVRKEESPKQQRRRKTPRRMAVRVQVDVAWLHLRNLVGTIMSAVFGGVSRSKETENDKEEKLKRDAMYGLKRDTTEYAVTTKNPPALSTAEQKRFSPLVSQRYFFPIPVPVLFLYGDRKLFFLHSQQWCSYVKDKRNDDGVSDVVRVYGGGHYFFSEERYTERVAKRIIDFIRE</sequence>
<organism evidence="2 3">
    <name type="scientific">Angomonas deanei</name>
    <dbReference type="NCBI Taxonomy" id="59799"/>
    <lineage>
        <taxon>Eukaryota</taxon>
        <taxon>Discoba</taxon>
        <taxon>Euglenozoa</taxon>
        <taxon>Kinetoplastea</taxon>
        <taxon>Metakinetoplastina</taxon>
        <taxon>Trypanosomatida</taxon>
        <taxon>Trypanosomatidae</taxon>
        <taxon>Strigomonadinae</taxon>
        <taxon>Angomonas</taxon>
    </lineage>
</organism>
<evidence type="ECO:0008006" key="4">
    <source>
        <dbReference type="Google" id="ProtNLM"/>
    </source>
</evidence>
<gene>
    <name evidence="2" type="ORF">ADEAN_000047700</name>
</gene>
<name>A0A7G2C1F6_9TRYP</name>
<dbReference type="OrthoDB" id="408373at2759"/>
<dbReference type="AlphaFoldDB" id="A0A7G2C1F6"/>
<evidence type="ECO:0000313" key="3">
    <source>
        <dbReference type="Proteomes" id="UP000515908"/>
    </source>
</evidence>
<keyword evidence="1" id="KW-0812">Transmembrane</keyword>
<proteinExistence type="predicted"/>
<reference evidence="2 3" key="1">
    <citation type="submission" date="2020-08" db="EMBL/GenBank/DDBJ databases">
        <authorList>
            <person name="Newling K."/>
            <person name="Davey J."/>
            <person name="Forrester S."/>
        </authorList>
    </citation>
    <scope>NUCLEOTIDE SEQUENCE [LARGE SCALE GENOMIC DNA]</scope>
    <source>
        <strain evidence="3">Crithidia deanei Carvalho (ATCC PRA-265)</strain>
    </source>
</reference>
<keyword evidence="1" id="KW-1133">Transmembrane helix</keyword>
<protein>
    <recommendedName>
        <fullName evidence="4">Alpha/beta hydrolase family</fullName>
    </recommendedName>
</protein>